<dbReference type="Gene3D" id="3.40.50.720">
    <property type="entry name" value="NAD(P)-binding Rossmann-like Domain"/>
    <property type="match status" value="1"/>
</dbReference>
<evidence type="ECO:0000256" key="1">
    <source>
        <dbReference type="ARBA" id="ARBA00006328"/>
    </source>
</evidence>
<dbReference type="GO" id="GO:0005634">
    <property type="term" value="C:nucleus"/>
    <property type="evidence" value="ECO:0007669"/>
    <property type="project" value="TreeGrafter"/>
</dbReference>
<feature type="domain" description="NmrA-like" evidence="3">
    <location>
        <begin position="138"/>
        <end position="312"/>
    </location>
</feature>
<dbReference type="AlphaFoldDB" id="A0A0G4MZV6"/>
<feature type="domain" description="NmrA-like" evidence="3">
    <location>
        <begin position="4"/>
        <end position="126"/>
    </location>
</feature>
<organism evidence="4 5">
    <name type="scientific">Verticillium longisporum</name>
    <name type="common">Verticillium dahliae var. longisporum</name>
    <dbReference type="NCBI Taxonomy" id="100787"/>
    <lineage>
        <taxon>Eukaryota</taxon>
        <taxon>Fungi</taxon>
        <taxon>Dikarya</taxon>
        <taxon>Ascomycota</taxon>
        <taxon>Pezizomycotina</taxon>
        <taxon>Sordariomycetes</taxon>
        <taxon>Hypocreomycetidae</taxon>
        <taxon>Glomerellales</taxon>
        <taxon>Plectosphaerellaceae</taxon>
        <taxon>Verticillium</taxon>
    </lineage>
</organism>
<protein>
    <recommendedName>
        <fullName evidence="3">NmrA-like domain-containing protein</fullName>
    </recommendedName>
</protein>
<dbReference type="CDD" id="cd05251">
    <property type="entry name" value="NmrA_like_SDR_a"/>
    <property type="match status" value="1"/>
</dbReference>
<dbReference type="EMBL" id="CVQI01031830">
    <property type="protein sequence ID" value="CRK39717.1"/>
    <property type="molecule type" value="Genomic_DNA"/>
</dbReference>
<dbReference type="InterPro" id="IPR051164">
    <property type="entry name" value="NmrA-like_oxidored"/>
</dbReference>
<comment type="similarity">
    <text evidence="1">Belongs to the NmrA-type oxidoreductase family.</text>
</comment>
<dbReference type="PANTHER" id="PTHR42748:SF31">
    <property type="entry name" value="NMRA-LIKE DOMAIN-CONTAINING PROTEIN-RELATED"/>
    <property type="match status" value="1"/>
</dbReference>
<evidence type="ECO:0000313" key="5">
    <source>
        <dbReference type="Proteomes" id="UP000045706"/>
    </source>
</evidence>
<evidence type="ECO:0000256" key="2">
    <source>
        <dbReference type="ARBA" id="ARBA00022857"/>
    </source>
</evidence>
<dbReference type="PANTHER" id="PTHR42748">
    <property type="entry name" value="NITROGEN METABOLITE REPRESSION PROTEIN NMRA FAMILY MEMBER"/>
    <property type="match status" value="1"/>
</dbReference>
<evidence type="ECO:0000313" key="4">
    <source>
        <dbReference type="EMBL" id="CRK39717.1"/>
    </source>
</evidence>
<name>A0A0G4MZV6_VERLO</name>
<proteinExistence type="inferred from homology"/>
<dbReference type="Pfam" id="PF05368">
    <property type="entry name" value="NmrA"/>
    <property type="match status" value="2"/>
</dbReference>
<sequence>MAHKKIIAVVGATGSQGGAVAAVFLNDPLLRHEWTVRAVTRDPAKDRAQKLRQQGADVVAADLNDKASLVRAFAGATAAYGVTNYWETLSMDTEIQQGKNLVDAAKESAVSHFIWSSLRNVKKRKDSPAIARRIEKLVNTKVVTQGKLAHVHQFDGKAEVEEYARQVGIPATFFLPGIYMDSLAQSFRQNAPGSPWVFALPMPETAPLPLFDVRNTGLWVKAIVRKRDQLLGKRVLGATKYTTPAELVSEFTQAFPEAGKAASFFSMPHEMFLQVVQDVMGLPDWAAESILEMMRLVNEGGYFGFESLGESLAVLEDEPTAWVDFLKRNEAFKDLK</sequence>
<keyword evidence="2" id="KW-0521">NADP</keyword>
<dbReference type="Gene3D" id="3.90.25.10">
    <property type="entry name" value="UDP-galactose 4-epimerase, domain 1"/>
    <property type="match status" value="1"/>
</dbReference>
<gene>
    <name evidence="4" type="ORF">BN1723_004628</name>
</gene>
<accession>A0A0G4MZV6</accession>
<dbReference type="Proteomes" id="UP000045706">
    <property type="component" value="Unassembled WGS sequence"/>
</dbReference>
<dbReference type="SUPFAM" id="SSF51735">
    <property type="entry name" value="NAD(P)-binding Rossmann-fold domains"/>
    <property type="match status" value="1"/>
</dbReference>
<dbReference type="InterPro" id="IPR036291">
    <property type="entry name" value="NAD(P)-bd_dom_sf"/>
</dbReference>
<reference evidence="5" key="1">
    <citation type="submission" date="2015-05" db="EMBL/GenBank/DDBJ databases">
        <authorList>
            <person name="Fogelqvist Johan"/>
        </authorList>
    </citation>
    <scope>NUCLEOTIDE SEQUENCE [LARGE SCALE GENOMIC DNA]</scope>
</reference>
<dbReference type="InterPro" id="IPR008030">
    <property type="entry name" value="NmrA-like"/>
</dbReference>
<evidence type="ECO:0000259" key="3">
    <source>
        <dbReference type="Pfam" id="PF05368"/>
    </source>
</evidence>